<reference evidence="2" key="1">
    <citation type="journal article" date="2022" name="Mol. Ecol. Resour.">
        <title>The genomes of chicory, endive, great burdock and yacon provide insights into Asteraceae palaeo-polyploidization history and plant inulin production.</title>
        <authorList>
            <person name="Fan W."/>
            <person name="Wang S."/>
            <person name="Wang H."/>
            <person name="Wang A."/>
            <person name="Jiang F."/>
            <person name="Liu H."/>
            <person name="Zhao H."/>
            <person name="Xu D."/>
            <person name="Zhang Y."/>
        </authorList>
    </citation>
    <scope>NUCLEOTIDE SEQUENCE [LARGE SCALE GENOMIC DNA]</scope>
    <source>
        <strain evidence="2">cv. Punajuju</strain>
    </source>
</reference>
<keyword evidence="2" id="KW-1185">Reference proteome</keyword>
<sequence length="692" mass="77220">MVYSWEPIVCHDSLDMGWSTLGDICINDGKLIGCSYYHNSVAALVADTWVYFHNQVLLVKMYNYLCVKLIGQHVPNILDEEKTCMPSKFNLQKDLTERVGSPRKSTMSPDDDKKDIKNINVDSMTPVASKKTVSLPTFKSSMRLLIWLPLHNLLHHRRFQGRMVDVETQHGFIPVERMRVIDFKGELQAHREFQPQAREKAEKEEFEIISAQGISGSETAIIEGDVVGGTCVNHGCVPSKALLAVAAAGYDRQGGPLKVKFGKAGGTETVITAKNIIVATGSVPFILKGVEVDCKTVITSHHALKLETVPEWLVIVVSGYIGFEFSDIYTAPGSEVTIFLVNQISIVKIQVTTISSLRQPGVIESSRRFNGIRDSSPFNISSTGNSGSSLPSRRNLHSQYLGQTYRGPILSPPNYSPSFKFWWSWMSFSDFALGSSSIVEENVVPSRGRLRQPLIGAGSVMEVPGDEWQAFASDIEGRRMLVSEDCMIFDPFINGVSEMHDRHLDMKLDVDNMSYEVYSWEPIICHDSLDMGWSTLGDICTNDGKLIGCSYYHNSVAAWVADTWHVSNILAEEKTCMPPKFNLQKDLTERVGSPRSSTMFPDDDTKDIKNIYVDISCQAAGMTPVASEKTVSLPTYKSPMRLIIRLPLHNLLHHPRFQGRMVDVETQHGFVPVDERMRVIDSKGELLTCIAL</sequence>
<reference evidence="1 2" key="2">
    <citation type="journal article" date="2022" name="Mol. Ecol. Resour.">
        <title>The genomes of chicory, endive, great burdock and yacon provide insights into Asteraceae paleo-polyploidization history and plant inulin production.</title>
        <authorList>
            <person name="Fan W."/>
            <person name="Wang S."/>
            <person name="Wang H."/>
            <person name="Wang A."/>
            <person name="Jiang F."/>
            <person name="Liu H."/>
            <person name="Zhao H."/>
            <person name="Xu D."/>
            <person name="Zhang Y."/>
        </authorList>
    </citation>
    <scope>NUCLEOTIDE SEQUENCE [LARGE SCALE GENOMIC DNA]</scope>
    <source>
        <strain evidence="2">cv. Punajuju</strain>
        <tissue evidence="1">Leaves</tissue>
    </source>
</reference>
<protein>
    <submittedName>
        <fullName evidence="1">Uncharacterized protein</fullName>
    </submittedName>
</protein>
<comment type="caution">
    <text evidence="1">The sequence shown here is derived from an EMBL/GenBank/DDBJ whole genome shotgun (WGS) entry which is preliminary data.</text>
</comment>
<accession>A0ACB9GZ85</accession>
<evidence type="ECO:0000313" key="1">
    <source>
        <dbReference type="EMBL" id="KAI3788789.1"/>
    </source>
</evidence>
<dbReference type="EMBL" id="CM042009">
    <property type="protein sequence ID" value="KAI3788789.1"/>
    <property type="molecule type" value="Genomic_DNA"/>
</dbReference>
<proteinExistence type="predicted"/>
<organism evidence="1 2">
    <name type="scientific">Cichorium intybus</name>
    <name type="common">Chicory</name>
    <dbReference type="NCBI Taxonomy" id="13427"/>
    <lineage>
        <taxon>Eukaryota</taxon>
        <taxon>Viridiplantae</taxon>
        <taxon>Streptophyta</taxon>
        <taxon>Embryophyta</taxon>
        <taxon>Tracheophyta</taxon>
        <taxon>Spermatophyta</taxon>
        <taxon>Magnoliopsida</taxon>
        <taxon>eudicotyledons</taxon>
        <taxon>Gunneridae</taxon>
        <taxon>Pentapetalae</taxon>
        <taxon>asterids</taxon>
        <taxon>campanulids</taxon>
        <taxon>Asterales</taxon>
        <taxon>Asteraceae</taxon>
        <taxon>Cichorioideae</taxon>
        <taxon>Cichorieae</taxon>
        <taxon>Cichoriinae</taxon>
        <taxon>Cichorium</taxon>
    </lineage>
</organism>
<evidence type="ECO:0000313" key="2">
    <source>
        <dbReference type="Proteomes" id="UP001055811"/>
    </source>
</evidence>
<dbReference type="Proteomes" id="UP001055811">
    <property type="component" value="Linkage Group LG01"/>
</dbReference>
<gene>
    <name evidence="1" type="ORF">L2E82_01565</name>
</gene>
<name>A0ACB9GZ85_CICIN</name>